<dbReference type="DNASU" id="4638303"/>
<dbReference type="GO" id="GO:0003700">
    <property type="term" value="F:DNA-binding transcription factor activity"/>
    <property type="evidence" value="ECO:0007669"/>
    <property type="project" value="TreeGrafter"/>
</dbReference>
<dbReference type="Gene3D" id="3.30.450.40">
    <property type="match status" value="1"/>
</dbReference>
<evidence type="ECO:0000259" key="5">
    <source>
        <dbReference type="PROSITE" id="PS51077"/>
    </source>
</evidence>
<feature type="domain" description="IclR-ED" evidence="6">
    <location>
        <begin position="98"/>
        <end position="262"/>
    </location>
</feature>
<name>A1R7Q4_PAEAT</name>
<keyword evidence="3" id="KW-0804">Transcription</keyword>
<dbReference type="InterPro" id="IPR029016">
    <property type="entry name" value="GAF-like_dom_sf"/>
</dbReference>
<dbReference type="AlphaFoldDB" id="A1R7Q4"/>
<dbReference type="InterPro" id="IPR036390">
    <property type="entry name" value="WH_DNA-bd_sf"/>
</dbReference>
<dbReference type="InterPro" id="IPR014757">
    <property type="entry name" value="Tscrpt_reg_IclR_C"/>
</dbReference>
<evidence type="ECO:0000256" key="1">
    <source>
        <dbReference type="ARBA" id="ARBA00023015"/>
    </source>
</evidence>
<dbReference type="eggNOG" id="COG1414">
    <property type="taxonomic scope" value="Bacteria"/>
</dbReference>
<dbReference type="SUPFAM" id="SSF46785">
    <property type="entry name" value="Winged helix' DNA-binding domain"/>
    <property type="match status" value="1"/>
</dbReference>
<evidence type="ECO:0000259" key="6">
    <source>
        <dbReference type="PROSITE" id="PS51078"/>
    </source>
</evidence>
<accession>A1R7Q4</accession>
<organism evidence="7 8">
    <name type="scientific">Paenarthrobacter aurescens (strain TC1)</name>
    <dbReference type="NCBI Taxonomy" id="290340"/>
    <lineage>
        <taxon>Bacteria</taxon>
        <taxon>Bacillati</taxon>
        <taxon>Actinomycetota</taxon>
        <taxon>Actinomycetes</taxon>
        <taxon>Micrococcales</taxon>
        <taxon>Micrococcaceae</taxon>
        <taxon>Paenarthrobacter</taxon>
    </lineage>
</organism>
<protein>
    <submittedName>
        <fullName evidence="7">Transcriptional regulator, IclR family</fullName>
    </submittedName>
</protein>
<feature type="domain" description="HTH iclR-type" evidence="5">
    <location>
        <begin position="37"/>
        <end position="98"/>
    </location>
</feature>
<dbReference type="Proteomes" id="UP000000637">
    <property type="component" value="Chromosome"/>
</dbReference>
<evidence type="ECO:0000256" key="3">
    <source>
        <dbReference type="ARBA" id="ARBA00023163"/>
    </source>
</evidence>
<dbReference type="InterPro" id="IPR036388">
    <property type="entry name" value="WH-like_DNA-bd_sf"/>
</dbReference>
<dbReference type="Pfam" id="PF01614">
    <property type="entry name" value="IclR_C"/>
    <property type="match status" value="1"/>
</dbReference>
<dbReference type="CDD" id="cd00090">
    <property type="entry name" value="HTH_ARSR"/>
    <property type="match status" value="1"/>
</dbReference>
<dbReference type="InterPro" id="IPR005471">
    <property type="entry name" value="Tscrpt_reg_IclR_N"/>
</dbReference>
<sequence>MTQSTDPWALGHHRMVRMNPRSDVKGPPEAATQVPPSQTLSRGIRALEILAAAERPLSIAELTEALGVHRSVAYRILRTLEDHSLLVRDDSGRVQPGPGLSVLARGVSRNLQTAALPELTQLANTLHMTAFVAVWDHQECVNLVTVEPRHSGAALAQHPGNRHPIATGAPGIAIQSTMTEERWQQVGAGNPYRAEAHEARRLGYATSHDEVIAGLSSIAAPIRVPGGRPAAIAVVYIRLDQDADAVGKALAASAARIESQLA</sequence>
<gene>
    <name evidence="7" type="ordered locus">AAur_2545</name>
</gene>
<keyword evidence="1" id="KW-0805">Transcription regulation</keyword>
<dbReference type="PANTHER" id="PTHR30136:SF24">
    <property type="entry name" value="HTH-TYPE TRANSCRIPTIONAL REPRESSOR ALLR"/>
    <property type="match status" value="1"/>
</dbReference>
<evidence type="ECO:0000313" key="7">
    <source>
        <dbReference type="EMBL" id="ABM08516.1"/>
    </source>
</evidence>
<keyword evidence="2" id="KW-0238">DNA-binding</keyword>
<keyword evidence="8" id="KW-1185">Reference proteome</keyword>
<dbReference type="SMART" id="SM00346">
    <property type="entry name" value="HTH_ICLR"/>
    <property type="match status" value="1"/>
</dbReference>
<dbReference type="PANTHER" id="PTHR30136">
    <property type="entry name" value="HELIX-TURN-HELIX TRANSCRIPTIONAL REGULATOR, ICLR FAMILY"/>
    <property type="match status" value="1"/>
</dbReference>
<reference evidence="7 8" key="1">
    <citation type="journal article" date="2006" name="PLoS Genet.">
        <title>Secrets of soil survival revealed by the genome sequence of Arthrobacter aurescens TC1.</title>
        <authorList>
            <person name="Mongodin E.F."/>
            <person name="Shapir N."/>
            <person name="Daugherty S.C."/>
            <person name="DeBoy R.T."/>
            <person name="Emerson J.B."/>
            <person name="Shvartzbeyn A."/>
            <person name="Radune D."/>
            <person name="Vamathevan J."/>
            <person name="Riggs F."/>
            <person name="Grinberg V."/>
            <person name="Khouri H."/>
            <person name="Wackett L.P."/>
            <person name="Nelson K.E."/>
            <person name="Sadowsky M.J."/>
        </authorList>
    </citation>
    <scope>NUCLEOTIDE SEQUENCE [LARGE SCALE GENOMIC DNA]</scope>
    <source>
        <strain evidence="7 8">TC1</strain>
    </source>
</reference>
<dbReference type="GO" id="GO:0003677">
    <property type="term" value="F:DNA binding"/>
    <property type="evidence" value="ECO:0007669"/>
    <property type="project" value="UniProtKB-KW"/>
</dbReference>
<dbReference type="InterPro" id="IPR050707">
    <property type="entry name" value="HTH_MetabolicPath_Reg"/>
</dbReference>
<dbReference type="KEGG" id="aau:AAur_2545"/>
<dbReference type="PROSITE" id="PS51078">
    <property type="entry name" value="ICLR_ED"/>
    <property type="match status" value="1"/>
</dbReference>
<dbReference type="STRING" id="290340.AAur_2545"/>
<dbReference type="Pfam" id="PF09339">
    <property type="entry name" value="HTH_IclR"/>
    <property type="match status" value="1"/>
</dbReference>
<evidence type="ECO:0000313" key="8">
    <source>
        <dbReference type="Proteomes" id="UP000000637"/>
    </source>
</evidence>
<dbReference type="GO" id="GO:0045892">
    <property type="term" value="P:negative regulation of DNA-templated transcription"/>
    <property type="evidence" value="ECO:0007669"/>
    <property type="project" value="TreeGrafter"/>
</dbReference>
<dbReference type="PROSITE" id="PS51077">
    <property type="entry name" value="HTH_ICLR"/>
    <property type="match status" value="1"/>
</dbReference>
<dbReference type="SUPFAM" id="SSF55781">
    <property type="entry name" value="GAF domain-like"/>
    <property type="match status" value="1"/>
</dbReference>
<dbReference type="Gene3D" id="1.10.10.10">
    <property type="entry name" value="Winged helix-like DNA-binding domain superfamily/Winged helix DNA-binding domain"/>
    <property type="match status" value="1"/>
</dbReference>
<proteinExistence type="predicted"/>
<feature type="region of interest" description="Disordered" evidence="4">
    <location>
        <begin position="1"/>
        <end position="38"/>
    </location>
</feature>
<dbReference type="HOGENOM" id="CLU_062618_5_4_11"/>
<evidence type="ECO:0000256" key="2">
    <source>
        <dbReference type="ARBA" id="ARBA00023125"/>
    </source>
</evidence>
<dbReference type="EMBL" id="CP000474">
    <property type="protein sequence ID" value="ABM08516.1"/>
    <property type="molecule type" value="Genomic_DNA"/>
</dbReference>
<dbReference type="InterPro" id="IPR011991">
    <property type="entry name" value="ArsR-like_HTH"/>
</dbReference>
<evidence type="ECO:0000256" key="4">
    <source>
        <dbReference type="SAM" id="MobiDB-lite"/>
    </source>
</evidence>